<dbReference type="InterPro" id="IPR025944">
    <property type="entry name" value="Sigma_54_int_dom_CS"/>
</dbReference>
<keyword evidence="3" id="KW-0805">Transcription regulation</keyword>
<dbReference type="Pfam" id="PF01590">
    <property type="entry name" value="GAF"/>
    <property type="match status" value="1"/>
</dbReference>
<keyword evidence="5" id="KW-0804">Transcription</keyword>
<dbReference type="CDD" id="cd00009">
    <property type="entry name" value="AAA"/>
    <property type="match status" value="1"/>
</dbReference>
<dbReference type="PROSITE" id="PS00688">
    <property type="entry name" value="SIGMA54_INTERACT_3"/>
    <property type="match status" value="1"/>
</dbReference>
<dbReference type="InterPro" id="IPR000014">
    <property type="entry name" value="PAS"/>
</dbReference>
<evidence type="ECO:0000256" key="4">
    <source>
        <dbReference type="ARBA" id="ARBA00023125"/>
    </source>
</evidence>
<accession>S0G854</accession>
<dbReference type="InterPro" id="IPR003593">
    <property type="entry name" value="AAA+_ATPase"/>
</dbReference>
<evidence type="ECO:0000313" key="9">
    <source>
        <dbReference type="Proteomes" id="UP000014216"/>
    </source>
</evidence>
<dbReference type="Gene3D" id="3.40.50.300">
    <property type="entry name" value="P-loop containing nucleotide triphosphate hydrolases"/>
    <property type="match status" value="1"/>
</dbReference>
<keyword evidence="1" id="KW-0547">Nucleotide-binding</keyword>
<dbReference type="EMBL" id="APJX01000001">
    <property type="protein sequence ID" value="EMS81491.1"/>
    <property type="molecule type" value="Genomic_DNA"/>
</dbReference>
<dbReference type="SUPFAM" id="SSF55785">
    <property type="entry name" value="PYP-like sensor domain (PAS domain)"/>
    <property type="match status" value="1"/>
</dbReference>
<feature type="domain" description="Sigma-54 factor interaction" evidence="6">
    <location>
        <begin position="382"/>
        <end position="612"/>
    </location>
</feature>
<dbReference type="GO" id="GO:0006355">
    <property type="term" value="P:regulation of DNA-templated transcription"/>
    <property type="evidence" value="ECO:0007669"/>
    <property type="project" value="InterPro"/>
</dbReference>
<dbReference type="SMART" id="SM00382">
    <property type="entry name" value="AAA"/>
    <property type="match status" value="1"/>
</dbReference>
<dbReference type="InterPro" id="IPR009057">
    <property type="entry name" value="Homeodomain-like_sf"/>
</dbReference>
<dbReference type="InterPro" id="IPR027417">
    <property type="entry name" value="P-loop_NTPase"/>
</dbReference>
<dbReference type="InterPro" id="IPR013767">
    <property type="entry name" value="PAS_fold"/>
</dbReference>
<dbReference type="SMART" id="SM00091">
    <property type="entry name" value="PAS"/>
    <property type="match status" value="1"/>
</dbReference>
<dbReference type="AlphaFoldDB" id="S0G854"/>
<reference evidence="8 9" key="1">
    <citation type="journal article" date="2013" name="Genome Announc.">
        <title>Draft Genome Sequence of Desulfotignum phosphitoxidans DSM 13687 Strain FiPS-3.</title>
        <authorList>
            <person name="Poehlein A."/>
            <person name="Daniel R."/>
            <person name="Simeonova D.D."/>
        </authorList>
    </citation>
    <scope>NUCLEOTIDE SEQUENCE [LARGE SCALE GENOMIC DNA]</scope>
    <source>
        <strain evidence="8 9">DSM 13687</strain>
    </source>
</reference>
<evidence type="ECO:0000256" key="3">
    <source>
        <dbReference type="ARBA" id="ARBA00023015"/>
    </source>
</evidence>
<name>S0G854_9BACT</name>
<dbReference type="PROSITE" id="PS50045">
    <property type="entry name" value="SIGMA54_INTERACT_4"/>
    <property type="match status" value="1"/>
</dbReference>
<dbReference type="FunFam" id="3.40.50.300:FF:000006">
    <property type="entry name" value="DNA-binding transcriptional regulator NtrC"/>
    <property type="match status" value="1"/>
</dbReference>
<dbReference type="GO" id="GO:0005524">
    <property type="term" value="F:ATP binding"/>
    <property type="evidence" value="ECO:0007669"/>
    <property type="project" value="UniProtKB-KW"/>
</dbReference>
<proteinExistence type="predicted"/>
<organism evidence="8 9">
    <name type="scientific">Desulfotignum phosphitoxidans DSM 13687</name>
    <dbReference type="NCBI Taxonomy" id="1286635"/>
    <lineage>
        <taxon>Bacteria</taxon>
        <taxon>Pseudomonadati</taxon>
        <taxon>Thermodesulfobacteriota</taxon>
        <taxon>Desulfobacteria</taxon>
        <taxon>Desulfobacterales</taxon>
        <taxon>Desulfobacteraceae</taxon>
        <taxon>Desulfotignum</taxon>
    </lineage>
</organism>
<feature type="domain" description="PAS" evidence="7">
    <location>
        <begin position="252"/>
        <end position="303"/>
    </location>
</feature>
<dbReference type="Gene3D" id="3.30.450.20">
    <property type="entry name" value="PAS domain"/>
    <property type="match status" value="1"/>
</dbReference>
<dbReference type="Gene3D" id="1.10.8.60">
    <property type="match status" value="1"/>
</dbReference>
<keyword evidence="2" id="KW-0067">ATP-binding</keyword>
<evidence type="ECO:0000256" key="5">
    <source>
        <dbReference type="ARBA" id="ARBA00023163"/>
    </source>
</evidence>
<evidence type="ECO:0000256" key="1">
    <source>
        <dbReference type="ARBA" id="ARBA00022741"/>
    </source>
</evidence>
<dbReference type="Gene3D" id="1.10.10.60">
    <property type="entry name" value="Homeodomain-like"/>
    <property type="match status" value="1"/>
</dbReference>
<gene>
    <name evidence="8" type="ORF">Dpo_1c06320</name>
</gene>
<dbReference type="InterPro" id="IPR003018">
    <property type="entry name" value="GAF"/>
</dbReference>
<dbReference type="SUPFAM" id="SSF46689">
    <property type="entry name" value="Homeodomain-like"/>
    <property type="match status" value="1"/>
</dbReference>
<dbReference type="InterPro" id="IPR025943">
    <property type="entry name" value="Sigma_54_int_dom_ATP-bd_2"/>
</dbReference>
<dbReference type="InterPro" id="IPR002197">
    <property type="entry name" value="HTH_Fis"/>
</dbReference>
<evidence type="ECO:0000256" key="2">
    <source>
        <dbReference type="ARBA" id="ARBA00022840"/>
    </source>
</evidence>
<dbReference type="PRINTS" id="PR01590">
    <property type="entry name" value="HTHFIS"/>
</dbReference>
<dbReference type="Pfam" id="PF00989">
    <property type="entry name" value="PAS"/>
    <property type="match status" value="1"/>
</dbReference>
<keyword evidence="4" id="KW-0238">DNA-binding</keyword>
<dbReference type="PROSITE" id="PS50112">
    <property type="entry name" value="PAS"/>
    <property type="match status" value="1"/>
</dbReference>
<dbReference type="PROSITE" id="PS00676">
    <property type="entry name" value="SIGMA54_INTERACT_2"/>
    <property type="match status" value="1"/>
</dbReference>
<dbReference type="InterPro" id="IPR035965">
    <property type="entry name" value="PAS-like_dom_sf"/>
</dbReference>
<evidence type="ECO:0000313" key="8">
    <source>
        <dbReference type="EMBL" id="EMS81491.1"/>
    </source>
</evidence>
<dbReference type="SUPFAM" id="SSF52540">
    <property type="entry name" value="P-loop containing nucleoside triphosphate hydrolases"/>
    <property type="match status" value="1"/>
</dbReference>
<comment type="caution">
    <text evidence="8">The sequence shown here is derived from an EMBL/GenBank/DDBJ whole genome shotgun (WGS) entry which is preliminary data.</text>
</comment>
<protein>
    <submittedName>
        <fullName evidence="8">GAF modulated sigma54 specific transcriptional regulator, Fis family</fullName>
    </submittedName>
</protein>
<dbReference type="Proteomes" id="UP000014216">
    <property type="component" value="Unassembled WGS sequence"/>
</dbReference>
<keyword evidence="9" id="KW-1185">Reference proteome</keyword>
<dbReference type="Pfam" id="PF00158">
    <property type="entry name" value="Sigma54_activat"/>
    <property type="match status" value="1"/>
</dbReference>
<dbReference type="InterPro" id="IPR058031">
    <property type="entry name" value="AAA_lid_NorR"/>
</dbReference>
<dbReference type="PANTHER" id="PTHR32071:SF57">
    <property type="entry name" value="C4-DICARBOXYLATE TRANSPORT TRANSCRIPTIONAL REGULATORY PROTEIN DCTD"/>
    <property type="match status" value="1"/>
</dbReference>
<sequence>MYILSRKNNRFYFVESEACSTPDALIKSIFSPKWYGATWQRITKVEKETWAEFLKTGKVTDPNFNQKVLQSWMRSRQAEIDPHTGGVGRDFLSLTKLESRNEKLIIQAEQVLDTLYQCLRGSGFMIVLIGKNGHILRSMGELESLRRAEKFNFGPGAHWTEEAVGTNGIGTSLAFGQPAQVTGPEHYCECQQPWTCSSAPIRTGSGEIIGFVDISGPRERASEHQLGMVVAAAHAIEDRIVLEESYDQLNDTNQYLEAILNSVSEGIVAVNAKGVVTSLNKKAAKTLRLHPREVIGQSLIASVSSQGESKNFFKTRSAGMIKEEVQVKVPSGKGIFSAKANPVISKGKNNLGYVLTLKPKNRSYFLSDKPSAMKASYRFSDIIGDSDSIRQTIKKAKMVAPGKSTIVLLGESGTGKELFAQAIHSASDCCSGPFIPVNCGAIPKELIQSELFGYVDGAFTGAKRGGSIGKFEAANGGTLFLDEISEMPLEMQINLLRVLEEKAITPVGGKKVIHLNVRIIAATNKSLFEEMSKGLFREDLYYRLNVINIVLPSLKSRKGDIGLLTRYWVDKLSRKAGRDVKKIEPDVLHWLENHHWPGNVRELVNVLESAVNFILGDTFAVRHLPAYIRKKQLEKPHIGQKDIIPLHRLEKENIKKAIQFYDGNITQAAKALGIGRNTLYDKMRKYGIK</sequence>
<dbReference type="GO" id="GO:0043565">
    <property type="term" value="F:sequence-specific DNA binding"/>
    <property type="evidence" value="ECO:0007669"/>
    <property type="project" value="InterPro"/>
</dbReference>
<dbReference type="Gene3D" id="3.30.450.40">
    <property type="match status" value="1"/>
</dbReference>
<dbReference type="InterPro" id="IPR029016">
    <property type="entry name" value="GAF-like_dom_sf"/>
</dbReference>
<evidence type="ECO:0000259" key="7">
    <source>
        <dbReference type="PROSITE" id="PS50112"/>
    </source>
</evidence>
<evidence type="ECO:0000259" key="6">
    <source>
        <dbReference type="PROSITE" id="PS50045"/>
    </source>
</evidence>
<dbReference type="Pfam" id="PF25601">
    <property type="entry name" value="AAA_lid_14"/>
    <property type="match status" value="1"/>
</dbReference>
<dbReference type="PANTHER" id="PTHR32071">
    <property type="entry name" value="TRANSCRIPTIONAL REGULATORY PROTEIN"/>
    <property type="match status" value="1"/>
</dbReference>
<dbReference type="PATRIC" id="fig|1286635.3.peg.657"/>
<dbReference type="InterPro" id="IPR025662">
    <property type="entry name" value="Sigma_54_int_dom_ATP-bd_1"/>
</dbReference>
<dbReference type="PROSITE" id="PS00675">
    <property type="entry name" value="SIGMA54_INTERACT_1"/>
    <property type="match status" value="1"/>
</dbReference>
<dbReference type="InterPro" id="IPR002078">
    <property type="entry name" value="Sigma_54_int"/>
</dbReference>
<dbReference type="Pfam" id="PF02954">
    <property type="entry name" value="HTH_8"/>
    <property type="match status" value="1"/>
</dbReference>